<dbReference type="GeneID" id="78478879"/>
<gene>
    <name evidence="1" type="ORF">AALO17_23310</name>
    <name evidence="2" type="ORF">BO223_00295</name>
</gene>
<keyword evidence="3" id="KW-1185">Reference proteome</keyword>
<evidence type="ECO:0000313" key="1">
    <source>
        <dbReference type="EMBL" id="AMK55465.1"/>
    </source>
</evidence>
<dbReference type="EMBL" id="MPJZ01000004">
    <property type="protein sequence ID" value="OLU47447.1"/>
    <property type="molecule type" value="Genomic_DNA"/>
</dbReference>
<proteinExistence type="predicted"/>
<dbReference type="Proteomes" id="UP000069771">
    <property type="component" value="Chromosome"/>
</dbReference>
<dbReference type="STRING" id="1702221.AALO17_23310"/>
<dbReference type="RefSeq" id="WP_067559165.1">
    <property type="nucleotide sequence ID" value="NZ_CAJTBG010000060.1"/>
</dbReference>
<dbReference type="AlphaFoldDB" id="A0A140DXT8"/>
<evidence type="ECO:0000313" key="3">
    <source>
        <dbReference type="Proteomes" id="UP000069771"/>
    </source>
</evidence>
<evidence type="ECO:0000313" key="2">
    <source>
        <dbReference type="EMBL" id="OLU47447.1"/>
    </source>
</evidence>
<protein>
    <submittedName>
        <fullName evidence="1">Uncharacterized protein</fullName>
    </submittedName>
</protein>
<name>A0A140DXT8_9FIRM</name>
<sequence>MKTYVDVVTYISADGRLRPLEICLEQGKYPIEQVLSVHRRFSPDGGCGICYTCRIRGQLRLLYWERDRWFVESQRPVCG</sequence>
<reference evidence="1 3" key="1">
    <citation type="journal article" date="2016" name="Gut Pathog.">
        <title>Whole genome sequencing of "Faecalibaculum rodentium" ALO17, isolated from C57BL/6J laboratory mouse feces.</title>
        <authorList>
            <person name="Lim S."/>
            <person name="Chang D.H."/>
            <person name="Ahn S."/>
            <person name="Kim B.C."/>
        </authorList>
    </citation>
    <scope>NUCLEOTIDE SEQUENCE [LARGE SCALE GENOMIC DNA]</scope>
    <source>
        <strain evidence="1 3">Alo17</strain>
    </source>
</reference>
<dbReference type="Proteomes" id="UP000186758">
    <property type="component" value="Unassembled WGS sequence"/>
</dbReference>
<dbReference type="KEGG" id="fro:AALO17_23310"/>
<dbReference type="EMBL" id="CP011391">
    <property type="protein sequence ID" value="AMK55465.1"/>
    <property type="molecule type" value="Genomic_DNA"/>
</dbReference>
<accession>A0A140DXT8</accession>
<dbReference type="OrthoDB" id="1683857at2"/>
<reference evidence="2 4" key="2">
    <citation type="submission" date="2016-11" db="EMBL/GenBank/DDBJ databases">
        <title>Description of two novel members of the family Erysipelotrichaceae: Ileibacterium lipovorans gen. nov., sp. nov. and Dubosiella newyorkensis, gen. nov., sp. nov.</title>
        <authorList>
            <person name="Cox L.M."/>
            <person name="Sohn J."/>
            <person name="Tyrrell K.L."/>
            <person name="Citron D.M."/>
            <person name="Lawson P.A."/>
            <person name="Patel N.B."/>
            <person name="Iizumi T."/>
            <person name="Perez-Perez G.I."/>
            <person name="Goldstein E.J."/>
            <person name="Blaser M.J."/>
        </authorList>
    </citation>
    <scope>NUCLEOTIDE SEQUENCE [LARGE SCALE GENOMIC DNA]</scope>
    <source>
        <strain evidence="2 4">NYU-BL-K8</strain>
    </source>
</reference>
<evidence type="ECO:0000313" key="4">
    <source>
        <dbReference type="Proteomes" id="UP000186758"/>
    </source>
</evidence>
<organism evidence="1 3">
    <name type="scientific">Faecalibaculum rodentium</name>
    <dbReference type="NCBI Taxonomy" id="1702221"/>
    <lineage>
        <taxon>Bacteria</taxon>
        <taxon>Bacillati</taxon>
        <taxon>Bacillota</taxon>
        <taxon>Erysipelotrichia</taxon>
        <taxon>Erysipelotrichales</taxon>
        <taxon>Erysipelotrichaceae</taxon>
        <taxon>Faecalibaculum</taxon>
    </lineage>
</organism>